<dbReference type="EMBL" id="UGHZ01000001">
    <property type="protein sequence ID" value="STP09583.1"/>
    <property type="molecule type" value="Genomic_DNA"/>
</dbReference>
<name>A0A377JPT3_9HELI</name>
<gene>
    <name evidence="2" type="ORF">NCTC12221_01029</name>
</gene>
<proteinExistence type="predicted"/>
<organism evidence="2 3">
    <name type="scientific">Helicobacter cinaedi</name>
    <dbReference type="NCBI Taxonomy" id="213"/>
    <lineage>
        <taxon>Bacteria</taxon>
        <taxon>Pseudomonadati</taxon>
        <taxon>Campylobacterota</taxon>
        <taxon>Epsilonproteobacteria</taxon>
        <taxon>Campylobacterales</taxon>
        <taxon>Helicobacteraceae</taxon>
        <taxon>Helicobacter</taxon>
    </lineage>
</organism>
<evidence type="ECO:0000256" key="1">
    <source>
        <dbReference type="SAM" id="Phobius"/>
    </source>
</evidence>
<keyword evidence="1" id="KW-0472">Membrane</keyword>
<evidence type="ECO:0000313" key="3">
    <source>
        <dbReference type="Proteomes" id="UP000255335"/>
    </source>
</evidence>
<dbReference type="AlphaFoldDB" id="A0A377JPT3"/>
<keyword evidence="1" id="KW-0812">Transmembrane</keyword>
<keyword evidence="1" id="KW-1133">Transmembrane helix</keyword>
<protein>
    <submittedName>
        <fullName evidence="2">Uncharacterized protein</fullName>
    </submittedName>
</protein>
<feature type="transmembrane region" description="Helical" evidence="1">
    <location>
        <begin position="68"/>
        <end position="91"/>
    </location>
</feature>
<dbReference type="Proteomes" id="UP000255335">
    <property type="component" value="Unassembled WGS sequence"/>
</dbReference>
<accession>A0A377JPT3</accession>
<dbReference type="RefSeq" id="WP_115026260.1">
    <property type="nucleotide sequence ID" value="NZ_UGHZ01000001.1"/>
</dbReference>
<evidence type="ECO:0000313" key="2">
    <source>
        <dbReference type="EMBL" id="STP09583.1"/>
    </source>
</evidence>
<sequence length="100" mass="11916">MSRKTTQAQKSKKDQDSRSIKELFILRKKALLSQHKVRKTSKRGKKLSASWLDSMLDRIYNGFSQMSVFISWSVSWLLCFVLWAVLLYLVWQELLWWGFV</sequence>
<reference evidence="2 3" key="1">
    <citation type="submission" date="2018-06" db="EMBL/GenBank/DDBJ databases">
        <authorList>
            <consortium name="Pathogen Informatics"/>
            <person name="Doyle S."/>
        </authorList>
    </citation>
    <scope>NUCLEOTIDE SEQUENCE [LARGE SCALE GENOMIC DNA]</scope>
    <source>
        <strain evidence="2 3">NCTC12221</strain>
    </source>
</reference>